<keyword evidence="2" id="KW-1185">Reference proteome</keyword>
<dbReference type="Pfam" id="PF21853">
    <property type="entry name" value="DUF6912"/>
    <property type="match status" value="1"/>
</dbReference>
<evidence type="ECO:0000313" key="1">
    <source>
        <dbReference type="EMBL" id="ASK64905.1"/>
    </source>
</evidence>
<dbReference type="AlphaFoldDB" id="A0A220UA65"/>
<sequence>MRIYLPLLAPDRPSLQDGRKVIDLDAGRAAWAVTAEARTDRPEQDEEDLEYEALQDAVHIAFTAAGSSERVLVIAADIPDGLVAAATEDGGAFGIRVRERRSAKIASFHVTEQSAAAADVDDTDPALLWFDAGEGRDALAFLGAAPIA</sequence>
<dbReference type="OrthoDB" id="4866617at2"/>
<organism evidence="1 2">
    <name type="scientific">Brachybacterium avium</name>
    <dbReference type="NCBI Taxonomy" id="2017485"/>
    <lineage>
        <taxon>Bacteria</taxon>
        <taxon>Bacillati</taxon>
        <taxon>Actinomycetota</taxon>
        <taxon>Actinomycetes</taxon>
        <taxon>Micrococcales</taxon>
        <taxon>Dermabacteraceae</taxon>
        <taxon>Brachybacterium</taxon>
    </lineage>
</organism>
<dbReference type="RefSeq" id="WP_089064153.1">
    <property type="nucleotide sequence ID" value="NZ_CP022316.1"/>
</dbReference>
<proteinExistence type="predicted"/>
<protein>
    <submittedName>
        <fullName evidence="1">Uncharacterized protein</fullName>
    </submittedName>
</protein>
<gene>
    <name evidence="1" type="ORF">CFK39_02615</name>
</gene>
<reference evidence="2" key="1">
    <citation type="submission" date="2017-07" db="EMBL/GenBank/DDBJ databases">
        <title>Brachybacterium sp. VR2415.</title>
        <authorList>
            <person name="Tak E.J."/>
            <person name="Bae J.-W."/>
        </authorList>
    </citation>
    <scope>NUCLEOTIDE SEQUENCE [LARGE SCALE GENOMIC DNA]</scope>
    <source>
        <strain evidence="2">VR2415</strain>
    </source>
</reference>
<dbReference type="KEGG" id="brv:CFK39_02615"/>
<name>A0A220UA65_9MICO</name>
<dbReference type="EMBL" id="CP022316">
    <property type="protein sequence ID" value="ASK64905.1"/>
    <property type="molecule type" value="Genomic_DNA"/>
</dbReference>
<accession>A0A220UA65</accession>
<dbReference type="Proteomes" id="UP000198398">
    <property type="component" value="Chromosome"/>
</dbReference>
<dbReference type="InterPro" id="IPR054206">
    <property type="entry name" value="DUF6912"/>
</dbReference>
<evidence type="ECO:0000313" key="2">
    <source>
        <dbReference type="Proteomes" id="UP000198398"/>
    </source>
</evidence>